<dbReference type="AlphaFoldDB" id="A0A6J7R9N8"/>
<dbReference type="EMBL" id="CAFBIX010000014">
    <property type="protein sequence ID" value="CAB4847235.1"/>
    <property type="molecule type" value="Genomic_DNA"/>
</dbReference>
<dbReference type="PANTHER" id="PTHR21064:SF6">
    <property type="entry name" value="AMINOGLYCOSIDE PHOSPHOTRANSFERASE DOMAIN-CONTAINING PROTEIN"/>
    <property type="match status" value="1"/>
</dbReference>
<evidence type="ECO:0000313" key="6">
    <source>
        <dbReference type="EMBL" id="CAB4814293.1"/>
    </source>
</evidence>
<evidence type="ECO:0000313" key="8">
    <source>
        <dbReference type="EMBL" id="CAB5025444.1"/>
    </source>
</evidence>
<evidence type="ECO:0000256" key="1">
    <source>
        <dbReference type="ARBA" id="ARBA00038240"/>
    </source>
</evidence>
<dbReference type="EMBL" id="CAFAAO010000029">
    <property type="protein sequence ID" value="CAB4814293.1"/>
    <property type="molecule type" value="Genomic_DNA"/>
</dbReference>
<evidence type="ECO:0000313" key="7">
    <source>
        <dbReference type="EMBL" id="CAB4847235.1"/>
    </source>
</evidence>
<proteinExistence type="inferred from homology"/>
<dbReference type="EMBL" id="CAESAI010000034">
    <property type="protein sequence ID" value="CAB4342792.1"/>
    <property type="molecule type" value="Genomic_DNA"/>
</dbReference>
<comment type="similarity">
    <text evidence="1">Belongs to the pseudomonas-type ThrB family.</text>
</comment>
<organism evidence="8">
    <name type="scientific">freshwater metagenome</name>
    <dbReference type="NCBI Taxonomy" id="449393"/>
    <lineage>
        <taxon>unclassified sequences</taxon>
        <taxon>metagenomes</taxon>
        <taxon>ecological metagenomes</taxon>
    </lineage>
</organism>
<dbReference type="GO" id="GO:0009088">
    <property type="term" value="P:threonine biosynthetic process"/>
    <property type="evidence" value="ECO:0007669"/>
    <property type="project" value="TreeGrafter"/>
</dbReference>
<gene>
    <name evidence="5" type="ORF">UFOPK2648_01385</name>
    <name evidence="6" type="ORF">UFOPK3037_01545</name>
    <name evidence="7" type="ORF">UFOPK3278_00544</name>
    <name evidence="4" type="ORF">UFOPK3406_01165</name>
    <name evidence="3" type="ORF">UFOPK3925_00733</name>
    <name evidence="8" type="ORF">UFOPK4097_01194</name>
</gene>
<dbReference type="EMBL" id="CAFBPK010000021">
    <property type="protein sequence ID" value="CAB5025444.1"/>
    <property type="molecule type" value="Genomic_DNA"/>
</dbReference>
<name>A0A6J7R9N8_9ZZZZ</name>
<dbReference type="PANTHER" id="PTHR21064">
    <property type="entry name" value="AMINOGLYCOSIDE PHOSPHOTRANSFERASE DOMAIN-CONTAINING PROTEIN-RELATED"/>
    <property type="match status" value="1"/>
</dbReference>
<evidence type="ECO:0000313" key="5">
    <source>
        <dbReference type="EMBL" id="CAB4720074.1"/>
    </source>
</evidence>
<protein>
    <submittedName>
        <fullName evidence="8">Unannotated protein</fullName>
    </submittedName>
</protein>
<accession>A0A6J7R9N8</accession>
<evidence type="ECO:0000313" key="4">
    <source>
        <dbReference type="EMBL" id="CAB4342792.1"/>
    </source>
</evidence>
<dbReference type="InterPro" id="IPR011009">
    <property type="entry name" value="Kinase-like_dom_sf"/>
</dbReference>
<dbReference type="SUPFAM" id="SSF56112">
    <property type="entry name" value="Protein kinase-like (PK-like)"/>
    <property type="match status" value="1"/>
</dbReference>
<dbReference type="InterPro" id="IPR050249">
    <property type="entry name" value="Pseudomonas-type_ThrB"/>
</dbReference>
<reference evidence="8" key="1">
    <citation type="submission" date="2020-05" db="EMBL/GenBank/DDBJ databases">
        <authorList>
            <person name="Chiriac C."/>
            <person name="Salcher M."/>
            <person name="Ghai R."/>
            <person name="Kavagutti S V."/>
        </authorList>
    </citation>
    <scope>NUCLEOTIDE SEQUENCE</scope>
</reference>
<dbReference type="Pfam" id="PF01636">
    <property type="entry name" value="APH"/>
    <property type="match status" value="1"/>
</dbReference>
<dbReference type="EMBL" id="CAEZYC010000122">
    <property type="protein sequence ID" value="CAB4720074.1"/>
    <property type="molecule type" value="Genomic_DNA"/>
</dbReference>
<evidence type="ECO:0000259" key="2">
    <source>
        <dbReference type="Pfam" id="PF01636"/>
    </source>
</evidence>
<evidence type="ECO:0000313" key="3">
    <source>
        <dbReference type="EMBL" id="CAB4337922.1"/>
    </source>
</evidence>
<feature type="domain" description="Aminoglycoside phosphotransferase" evidence="2">
    <location>
        <begin position="36"/>
        <end position="268"/>
    </location>
</feature>
<dbReference type="GO" id="GO:0004413">
    <property type="term" value="F:homoserine kinase activity"/>
    <property type="evidence" value="ECO:0007669"/>
    <property type="project" value="TreeGrafter"/>
</dbReference>
<sequence>MSGYSNEPTKLQEFAVDAVAKFGYPADSKISLLNLSENATFKVTDSTTGLDTILRIHRPFYHSKQAIQSELDWVQSLREIQLVRTPAILPAGSGEQIILAKDSTGEERHAVMFEFMPGVEPTEERMVDDFKTLGAITARLHDQSKQWSRPSNFSRFTWDYETALGPNGHWGSWRDGLAMGPTELEILGRLSDTLKSRLERYGKSEDRFGLVHADMRLANLLVAGSDVTVIDFDDCGLSWFMYDLGSSVSFIEDHPLVPEMTASWVDGYRSVSPLSKEEEVELPTFILFRRLLLVAWVGSHQDTDTGKEMGANFTKVSCELAENYLSKFA</sequence>
<dbReference type="EMBL" id="CAESAD010000003">
    <property type="protein sequence ID" value="CAB4337922.1"/>
    <property type="molecule type" value="Genomic_DNA"/>
</dbReference>
<dbReference type="InterPro" id="IPR002575">
    <property type="entry name" value="Aminoglycoside_PTrfase"/>
</dbReference>
<dbReference type="Gene3D" id="3.90.1200.10">
    <property type="match status" value="1"/>
</dbReference>